<accession>A0A0F7KY38</accession>
<keyword evidence="3" id="KW-1134">Transmembrane beta strand</keyword>
<evidence type="ECO:0000256" key="7">
    <source>
        <dbReference type="ARBA" id="ARBA00023065"/>
    </source>
</evidence>
<evidence type="ECO:0000256" key="6">
    <source>
        <dbReference type="ARBA" id="ARBA00023004"/>
    </source>
</evidence>
<evidence type="ECO:0000256" key="9">
    <source>
        <dbReference type="ARBA" id="ARBA00023136"/>
    </source>
</evidence>
<dbReference type="GO" id="GO:0009279">
    <property type="term" value="C:cell outer membrane"/>
    <property type="evidence" value="ECO:0007669"/>
    <property type="project" value="UniProtKB-SubCell"/>
</dbReference>
<keyword evidence="5" id="KW-0812">Transmembrane</keyword>
<feature type="region of interest" description="Disordered" evidence="12">
    <location>
        <begin position="102"/>
        <end position="124"/>
    </location>
</feature>
<evidence type="ECO:0000256" key="2">
    <source>
        <dbReference type="ARBA" id="ARBA00022448"/>
    </source>
</evidence>
<evidence type="ECO:0000256" key="10">
    <source>
        <dbReference type="ARBA" id="ARBA00023237"/>
    </source>
</evidence>
<reference evidence="16" key="1">
    <citation type="submission" date="2015-05" db="EMBL/GenBank/DDBJ databases">
        <title>The complete genome of Altererythrobacter atlanticus strain 26DY36.</title>
        <authorList>
            <person name="Wu Y.-H."/>
            <person name="Cheng H."/>
            <person name="Wu X.-W."/>
        </authorList>
    </citation>
    <scope>NUCLEOTIDE SEQUENCE [LARGE SCALE GENOMIC DNA]</scope>
    <source>
        <strain evidence="16">26DY36</strain>
    </source>
</reference>
<evidence type="ECO:0000256" key="11">
    <source>
        <dbReference type="RuleBase" id="RU003357"/>
    </source>
</evidence>
<keyword evidence="7" id="KW-0406">Ion transport</keyword>
<feature type="domain" description="TonB-dependent receptor plug" evidence="15">
    <location>
        <begin position="138"/>
        <end position="245"/>
    </location>
</feature>
<evidence type="ECO:0000256" key="8">
    <source>
        <dbReference type="ARBA" id="ARBA00023077"/>
    </source>
</evidence>
<feature type="chain" id="PRO_5002518330" evidence="13">
    <location>
        <begin position="23"/>
        <end position="815"/>
    </location>
</feature>
<keyword evidence="17" id="KW-1185">Reference proteome</keyword>
<dbReference type="STRING" id="1267766.WYH_03113"/>
<feature type="signal peptide" evidence="13">
    <location>
        <begin position="1"/>
        <end position="22"/>
    </location>
</feature>
<keyword evidence="6" id="KW-0408">Iron</keyword>
<keyword evidence="8 11" id="KW-0798">TonB box</keyword>
<gene>
    <name evidence="16" type="primary">fyuA_14</name>
    <name evidence="16" type="ORF">WYH_03113</name>
</gene>
<dbReference type="InterPro" id="IPR012910">
    <property type="entry name" value="Plug_dom"/>
</dbReference>
<evidence type="ECO:0000313" key="16">
    <source>
        <dbReference type="EMBL" id="AKH44132.1"/>
    </source>
</evidence>
<dbReference type="Proteomes" id="UP000034392">
    <property type="component" value="Chromosome"/>
</dbReference>
<organism evidence="16 17">
    <name type="scientific">Croceibacterium atlanticum</name>
    <dbReference type="NCBI Taxonomy" id="1267766"/>
    <lineage>
        <taxon>Bacteria</taxon>
        <taxon>Pseudomonadati</taxon>
        <taxon>Pseudomonadota</taxon>
        <taxon>Alphaproteobacteria</taxon>
        <taxon>Sphingomonadales</taxon>
        <taxon>Erythrobacteraceae</taxon>
        <taxon>Croceibacterium</taxon>
    </lineage>
</organism>
<dbReference type="OrthoDB" id="9760333at2"/>
<dbReference type="PANTHER" id="PTHR32552:SF81">
    <property type="entry name" value="TONB-DEPENDENT OUTER MEMBRANE RECEPTOR"/>
    <property type="match status" value="1"/>
</dbReference>
<feature type="domain" description="TonB-dependent receptor-like beta-barrel" evidence="14">
    <location>
        <begin position="347"/>
        <end position="778"/>
    </location>
</feature>
<comment type="subcellular location">
    <subcellularLocation>
        <location evidence="1">Cell outer membrane</location>
        <topology evidence="1">Multi-pass membrane protein</topology>
    </subcellularLocation>
</comment>
<dbReference type="PATRIC" id="fig|1267766.3.peg.3156"/>
<feature type="compositionally biased region" description="Pro residues" evidence="12">
    <location>
        <begin position="109"/>
        <end position="124"/>
    </location>
</feature>
<evidence type="ECO:0000256" key="1">
    <source>
        <dbReference type="ARBA" id="ARBA00004571"/>
    </source>
</evidence>
<keyword evidence="10" id="KW-0998">Cell outer membrane</keyword>
<name>A0A0F7KY38_9SPHN</name>
<evidence type="ECO:0000256" key="4">
    <source>
        <dbReference type="ARBA" id="ARBA00022496"/>
    </source>
</evidence>
<dbReference type="Pfam" id="PF07715">
    <property type="entry name" value="Plug"/>
    <property type="match status" value="1"/>
</dbReference>
<evidence type="ECO:0000256" key="13">
    <source>
        <dbReference type="SAM" id="SignalP"/>
    </source>
</evidence>
<evidence type="ECO:0000256" key="12">
    <source>
        <dbReference type="SAM" id="MobiDB-lite"/>
    </source>
</evidence>
<dbReference type="Pfam" id="PF00593">
    <property type="entry name" value="TonB_dep_Rec_b-barrel"/>
    <property type="match status" value="1"/>
</dbReference>
<evidence type="ECO:0000313" key="17">
    <source>
        <dbReference type="Proteomes" id="UP000034392"/>
    </source>
</evidence>
<dbReference type="Gene3D" id="2.40.170.20">
    <property type="entry name" value="TonB-dependent receptor, beta-barrel domain"/>
    <property type="match status" value="1"/>
</dbReference>
<dbReference type="InterPro" id="IPR000531">
    <property type="entry name" value="Beta-barrel_TonB"/>
</dbReference>
<evidence type="ECO:0000256" key="3">
    <source>
        <dbReference type="ARBA" id="ARBA00022452"/>
    </source>
</evidence>
<dbReference type="Gene3D" id="3.55.50.30">
    <property type="match status" value="1"/>
</dbReference>
<dbReference type="PANTHER" id="PTHR32552">
    <property type="entry name" value="FERRICHROME IRON RECEPTOR-RELATED"/>
    <property type="match status" value="1"/>
</dbReference>
<keyword evidence="4" id="KW-0410">Iron transport</keyword>
<sequence>MRRTGKFFSTAIAVAISSPTLARDMGVDAPAGRAGDVAAAVARQTGTSIVIVDREISNRRIGAIKGTFSAEEAVRRLARAARAKAVPAGPYGWRLVAAPMPRTQAAPPGAEPRPAPPPAPPPSPPIVVISSKRDLHLEQVPSQVSLLDGEELSFGGVGGTEKITRSLATVSSTHLGSGRNKLFIRGIADSSFTGPTQATVGQYLGDLRISYNAPDPDLRLNDIQRVEVMEGPQGTLYGAGSLGGIIRIVPNDPDLDAAYGSAMFGGSATQHGAPGADASVMINLPVAEGQAALRLAVDAETQGGYIDKPLLGRDDVNRTGIYGGRAAFRVALGGDWVMDLVGVGQATKADDSQYADREGGGLERQSAVPEGFDADFRQAQFVISGRLGNIRLRSSSGATWQGLEERFDATEPDGPRRLFTQNNDTKMFANETRLWQPLGDRFGWLAGVSFTHNSTRLTRDLQTLILRAPTTGVRNTVDEATLYGEASLLLADGLIATAGARLTHSQLGGSGEDIAPQLMAALAEVAAERSETVFLPSASLVANVMPATALYLRYQESFRPGGLSIEGPYIRRYENDQVRTLEFGGRHGSPGAGAFDIAASVSYTRWNNIQADFIDPSGFPSTANIGNGRIWSATLTGGLRIAPGLRLDAGISYNDSRVDEPAFTYVPAIDFPEMGQVTSPLSTALIDRLIGQQDLALASQVSQVPNIADFSGRVGMEYLRPVGNDLLLTARGWVNYVGKSRLGIGPELGARQGDYLDSGLTVRVGRRGFGVTLGVSNLADVKGNRFALGTPFAIGRDQITPLRPRTIRIGLDASW</sequence>
<evidence type="ECO:0000256" key="5">
    <source>
        <dbReference type="ARBA" id="ARBA00022692"/>
    </source>
</evidence>
<keyword evidence="2" id="KW-0813">Transport</keyword>
<dbReference type="EMBL" id="CP011452">
    <property type="protein sequence ID" value="AKH44132.1"/>
    <property type="molecule type" value="Genomic_DNA"/>
</dbReference>
<dbReference type="KEGG" id="aay:WYH_03113"/>
<keyword evidence="13" id="KW-0732">Signal</keyword>
<evidence type="ECO:0000259" key="15">
    <source>
        <dbReference type="Pfam" id="PF07715"/>
    </source>
</evidence>
<dbReference type="AlphaFoldDB" id="A0A0F7KY38"/>
<evidence type="ECO:0000259" key="14">
    <source>
        <dbReference type="Pfam" id="PF00593"/>
    </source>
</evidence>
<dbReference type="InterPro" id="IPR036942">
    <property type="entry name" value="Beta-barrel_TonB_sf"/>
</dbReference>
<dbReference type="InterPro" id="IPR039426">
    <property type="entry name" value="TonB-dep_rcpt-like"/>
</dbReference>
<keyword evidence="9 11" id="KW-0472">Membrane</keyword>
<dbReference type="SUPFAM" id="SSF56935">
    <property type="entry name" value="Porins"/>
    <property type="match status" value="1"/>
</dbReference>
<keyword evidence="16" id="KW-0675">Receptor</keyword>
<dbReference type="GO" id="GO:0006826">
    <property type="term" value="P:iron ion transport"/>
    <property type="evidence" value="ECO:0007669"/>
    <property type="project" value="UniProtKB-KW"/>
</dbReference>
<protein>
    <submittedName>
        <fullName evidence="16">Pesticin receptor</fullName>
    </submittedName>
</protein>
<comment type="similarity">
    <text evidence="11">Belongs to the TonB-dependent receptor family.</text>
</comment>
<proteinExistence type="inferred from homology"/>